<dbReference type="InterPro" id="IPR029479">
    <property type="entry name" value="Nitroreductase"/>
</dbReference>
<dbReference type="PANTHER" id="PTHR43673">
    <property type="entry name" value="NAD(P)H NITROREDUCTASE YDGI-RELATED"/>
    <property type="match status" value="1"/>
</dbReference>
<dbReference type="PANTHER" id="PTHR43673:SF2">
    <property type="entry name" value="NITROREDUCTASE"/>
    <property type="match status" value="1"/>
</dbReference>
<dbReference type="InterPro" id="IPR000415">
    <property type="entry name" value="Nitroreductase-like"/>
</dbReference>
<organism evidence="7 8">
    <name type="scientific">Salmonella enterica subsp. enterica serovar Sanjuan</name>
    <dbReference type="NCBI Taxonomy" id="1160765"/>
    <lineage>
        <taxon>Bacteria</taxon>
        <taxon>Pseudomonadati</taxon>
        <taxon>Pseudomonadota</taxon>
        <taxon>Gammaproteobacteria</taxon>
        <taxon>Enterobacterales</taxon>
        <taxon>Enterobacteriaceae</taxon>
        <taxon>Salmonella</taxon>
    </lineage>
</organism>
<dbReference type="GO" id="GO:0016491">
    <property type="term" value="F:oxidoreductase activity"/>
    <property type="evidence" value="ECO:0007669"/>
    <property type="project" value="UniProtKB-KW"/>
</dbReference>
<dbReference type="Proteomes" id="UP000276345">
    <property type="component" value="Chromosome"/>
</dbReference>
<evidence type="ECO:0000313" key="8">
    <source>
        <dbReference type="Proteomes" id="UP000276345"/>
    </source>
</evidence>
<sequence length="225" mass="25146">MSDSMLFRDVVRERHSMRSFLPHSVPEDILRSVLEDAQHSPSNCNTQPWQMHIVSGSKRDALSKAILAADDAGQLTPDFSFGINDFPGVYRERYKEQGASYYQAIGVKRDDKELRREASRRNLEFFGAPHVALLFMPEVGDNVRVAGDIGMYAQTLLLSLTAHGLGGVPQTMLGFYGETIRKELGIDPALKLLFGISLGYPDMNHPANQYRISKVSVSESVTFHQ</sequence>
<evidence type="ECO:0000259" key="6">
    <source>
        <dbReference type="Pfam" id="PF00881"/>
    </source>
</evidence>
<dbReference type="Pfam" id="PF00881">
    <property type="entry name" value="Nitroreductase"/>
    <property type="match status" value="1"/>
</dbReference>
<dbReference type="EMBL" id="LR134142">
    <property type="protein sequence ID" value="VEA02193.1"/>
    <property type="molecule type" value="Genomic_DNA"/>
</dbReference>
<dbReference type="SUPFAM" id="SSF55469">
    <property type="entry name" value="FMN-dependent nitroreductase-like"/>
    <property type="match status" value="1"/>
</dbReference>
<dbReference type="CDD" id="cd02136">
    <property type="entry name" value="PnbA_NfnB-like"/>
    <property type="match status" value="1"/>
</dbReference>
<evidence type="ECO:0000256" key="2">
    <source>
        <dbReference type="ARBA" id="ARBA00007118"/>
    </source>
</evidence>
<keyword evidence="4" id="KW-0288">FMN</keyword>
<gene>
    <name evidence="7" type="ORF">NCTC7406_00198</name>
</gene>
<comment type="similarity">
    <text evidence="2">Belongs to the nitroreductase family.</text>
</comment>
<keyword evidence="5" id="KW-0560">Oxidoreductase</keyword>
<evidence type="ECO:0000313" key="7">
    <source>
        <dbReference type="EMBL" id="VEA02193.1"/>
    </source>
</evidence>
<proteinExistence type="inferred from homology"/>
<reference evidence="7 8" key="1">
    <citation type="submission" date="2018-12" db="EMBL/GenBank/DDBJ databases">
        <authorList>
            <consortium name="Pathogen Informatics"/>
        </authorList>
    </citation>
    <scope>NUCLEOTIDE SEQUENCE [LARGE SCALE GENOMIC DNA]</scope>
    <source>
        <strain evidence="7 8">NCTC7406</strain>
    </source>
</reference>
<name>A0A447NFZ4_SALET</name>
<accession>A0A447NFZ4</accession>
<feature type="domain" description="Nitroreductase" evidence="6">
    <location>
        <begin position="11"/>
        <end position="200"/>
    </location>
</feature>
<evidence type="ECO:0000256" key="3">
    <source>
        <dbReference type="ARBA" id="ARBA00022630"/>
    </source>
</evidence>
<evidence type="ECO:0000256" key="4">
    <source>
        <dbReference type="ARBA" id="ARBA00022643"/>
    </source>
</evidence>
<keyword evidence="3" id="KW-0285">Flavoprotein</keyword>
<dbReference type="AlphaFoldDB" id="A0A447NFZ4"/>
<protein>
    <submittedName>
        <fullName evidence="7">Malonic semialdehyde reductase</fullName>
    </submittedName>
</protein>
<evidence type="ECO:0000256" key="5">
    <source>
        <dbReference type="ARBA" id="ARBA00023002"/>
    </source>
</evidence>
<dbReference type="Gene3D" id="3.40.109.10">
    <property type="entry name" value="NADH Oxidase"/>
    <property type="match status" value="1"/>
</dbReference>
<evidence type="ECO:0000256" key="1">
    <source>
        <dbReference type="ARBA" id="ARBA00001917"/>
    </source>
</evidence>
<comment type="cofactor">
    <cofactor evidence="1">
        <name>FMN</name>
        <dbReference type="ChEBI" id="CHEBI:58210"/>
    </cofactor>
</comment>